<evidence type="ECO:0000259" key="1">
    <source>
        <dbReference type="Pfam" id="PF00126"/>
    </source>
</evidence>
<protein>
    <submittedName>
        <fullName evidence="2">LysR family transcriptional regulator</fullName>
    </submittedName>
</protein>
<dbReference type="InterPro" id="IPR051815">
    <property type="entry name" value="Molybdate_resp_trans_reg"/>
</dbReference>
<gene>
    <name evidence="2" type="ORF">C4532_00140</name>
</gene>
<dbReference type="EMBL" id="QZKI01000001">
    <property type="protein sequence ID" value="RJP75671.1"/>
    <property type="molecule type" value="Genomic_DNA"/>
</dbReference>
<proteinExistence type="predicted"/>
<name>A0A419FA52_9BACT</name>
<feature type="domain" description="HTH lysR-type" evidence="1">
    <location>
        <begin position="22"/>
        <end position="82"/>
    </location>
</feature>
<dbReference type="SUPFAM" id="SSF46785">
    <property type="entry name" value="Winged helix' DNA-binding domain"/>
    <property type="match status" value="1"/>
</dbReference>
<reference evidence="2 3" key="1">
    <citation type="journal article" date="2017" name="ISME J.">
        <title>Energy and carbon metabolisms in a deep terrestrial subsurface fluid microbial community.</title>
        <authorList>
            <person name="Momper L."/>
            <person name="Jungbluth S.P."/>
            <person name="Lee M.D."/>
            <person name="Amend J.P."/>
        </authorList>
    </citation>
    <scope>NUCLEOTIDE SEQUENCE [LARGE SCALE GENOMIC DNA]</scope>
    <source>
        <strain evidence="2">SURF_17</strain>
    </source>
</reference>
<dbReference type="Proteomes" id="UP000285961">
    <property type="component" value="Unassembled WGS sequence"/>
</dbReference>
<evidence type="ECO:0000313" key="3">
    <source>
        <dbReference type="Proteomes" id="UP000285961"/>
    </source>
</evidence>
<dbReference type="InterPro" id="IPR000847">
    <property type="entry name" value="LysR_HTH_N"/>
</dbReference>
<sequence length="109" mass="12116">MKFRFKIWGEVDEKPVLGPGRFRLLAAVKSSGSINSAAKEIGISYRRSWAQIREMERLLGYSLIASKRGGKSGGGTTLTPRALKLMKQYERLCRRIDKAIMALGVGVTE</sequence>
<dbReference type="AlphaFoldDB" id="A0A419FA52"/>
<dbReference type="Pfam" id="PF00126">
    <property type="entry name" value="HTH_1"/>
    <property type="match status" value="1"/>
</dbReference>
<accession>A0A419FA52</accession>
<dbReference type="Gene3D" id="1.10.10.10">
    <property type="entry name" value="Winged helix-like DNA-binding domain superfamily/Winged helix DNA-binding domain"/>
    <property type="match status" value="1"/>
</dbReference>
<dbReference type="GO" id="GO:0003700">
    <property type="term" value="F:DNA-binding transcription factor activity"/>
    <property type="evidence" value="ECO:0007669"/>
    <property type="project" value="InterPro"/>
</dbReference>
<dbReference type="InterPro" id="IPR036388">
    <property type="entry name" value="WH-like_DNA-bd_sf"/>
</dbReference>
<dbReference type="PANTHER" id="PTHR30432:SF1">
    <property type="entry name" value="DNA-BINDING TRANSCRIPTIONAL DUAL REGULATOR MODE"/>
    <property type="match status" value="1"/>
</dbReference>
<dbReference type="PANTHER" id="PTHR30432">
    <property type="entry name" value="TRANSCRIPTIONAL REGULATOR MODE"/>
    <property type="match status" value="1"/>
</dbReference>
<comment type="caution">
    <text evidence="2">The sequence shown here is derived from an EMBL/GenBank/DDBJ whole genome shotgun (WGS) entry which is preliminary data.</text>
</comment>
<organism evidence="2 3">
    <name type="scientific">Candidatus Abyssobacteria bacterium SURF_17</name>
    <dbReference type="NCBI Taxonomy" id="2093361"/>
    <lineage>
        <taxon>Bacteria</taxon>
        <taxon>Pseudomonadati</taxon>
        <taxon>Candidatus Hydrogenedentota</taxon>
        <taxon>Candidatus Abyssobacteria</taxon>
    </lineage>
</organism>
<dbReference type="InterPro" id="IPR036390">
    <property type="entry name" value="WH_DNA-bd_sf"/>
</dbReference>
<evidence type="ECO:0000313" key="2">
    <source>
        <dbReference type="EMBL" id="RJP75671.1"/>
    </source>
</evidence>